<evidence type="ECO:0000259" key="2">
    <source>
        <dbReference type="Pfam" id="PF18962"/>
    </source>
</evidence>
<dbReference type="Pfam" id="PF18962">
    <property type="entry name" value="Por_Secre_tail"/>
    <property type="match status" value="1"/>
</dbReference>
<evidence type="ECO:0000313" key="3">
    <source>
        <dbReference type="EMBL" id="EAY24535.1"/>
    </source>
</evidence>
<dbReference type="Proteomes" id="UP000004095">
    <property type="component" value="Unassembled WGS sequence"/>
</dbReference>
<feature type="domain" description="Secretion system C-terminal sorting" evidence="2">
    <location>
        <begin position="69"/>
        <end position="138"/>
    </location>
</feature>
<feature type="chain" id="PRO_5002642052" description="Secretion system C-terminal sorting domain-containing protein" evidence="1">
    <location>
        <begin position="22"/>
        <end position="140"/>
    </location>
</feature>
<keyword evidence="1" id="KW-0732">Signal</keyword>
<keyword evidence="4" id="KW-1185">Reference proteome</keyword>
<gene>
    <name evidence="3" type="ORF">M23134_06277</name>
</gene>
<dbReference type="NCBIfam" id="TIGR04183">
    <property type="entry name" value="Por_Secre_tail"/>
    <property type="match status" value="1"/>
</dbReference>
<evidence type="ECO:0000313" key="4">
    <source>
        <dbReference type="Proteomes" id="UP000004095"/>
    </source>
</evidence>
<dbReference type="InterPro" id="IPR026444">
    <property type="entry name" value="Secre_tail"/>
</dbReference>
<name>A1ZYN2_MICM2</name>
<dbReference type="OrthoDB" id="903507at2"/>
<protein>
    <recommendedName>
        <fullName evidence="2">Secretion system C-terminal sorting domain-containing protein</fullName>
    </recommendedName>
</protein>
<dbReference type="AlphaFoldDB" id="A1ZYN2"/>
<dbReference type="RefSeq" id="WP_002704679.1">
    <property type="nucleotide sequence ID" value="NZ_AAWS01000067.1"/>
</dbReference>
<comment type="caution">
    <text evidence="3">The sequence shown here is derived from an EMBL/GenBank/DDBJ whole genome shotgun (WGS) entry which is preliminary data.</text>
</comment>
<dbReference type="EMBL" id="AAWS01000067">
    <property type="protein sequence ID" value="EAY24535.1"/>
    <property type="molecule type" value="Genomic_DNA"/>
</dbReference>
<sequence>MKSKLLLSAMFTFVFSFSAWAQQTNTTTTKSSVTVNSSSLNAVKQINDHSVNNARKSTKALSNKNSVVIFPNPARHTLSVRSSGGKETFDRTMIFTTYGKLIKSAGKGSTKIDIRSLPAGTYFVRVQSNGNTITKKLIKE</sequence>
<reference evidence="3 4" key="1">
    <citation type="submission" date="2007-01" db="EMBL/GenBank/DDBJ databases">
        <authorList>
            <person name="Haygood M."/>
            <person name="Podell S."/>
            <person name="Anderson C."/>
            <person name="Hopkinson B."/>
            <person name="Roe K."/>
            <person name="Barbeau K."/>
            <person name="Gaasterland T."/>
            <person name="Ferriera S."/>
            <person name="Johnson J."/>
            <person name="Kravitz S."/>
            <person name="Beeson K."/>
            <person name="Sutton G."/>
            <person name="Rogers Y.-H."/>
            <person name="Friedman R."/>
            <person name="Frazier M."/>
            <person name="Venter J.C."/>
        </authorList>
    </citation>
    <scope>NUCLEOTIDE SEQUENCE [LARGE SCALE GENOMIC DNA]</scope>
    <source>
        <strain evidence="3 4">ATCC 23134</strain>
    </source>
</reference>
<proteinExistence type="predicted"/>
<accession>A1ZYN2</accession>
<evidence type="ECO:0000256" key="1">
    <source>
        <dbReference type="SAM" id="SignalP"/>
    </source>
</evidence>
<feature type="signal peptide" evidence="1">
    <location>
        <begin position="1"/>
        <end position="21"/>
    </location>
</feature>
<organism evidence="3 4">
    <name type="scientific">Microscilla marina ATCC 23134</name>
    <dbReference type="NCBI Taxonomy" id="313606"/>
    <lineage>
        <taxon>Bacteria</taxon>
        <taxon>Pseudomonadati</taxon>
        <taxon>Bacteroidota</taxon>
        <taxon>Cytophagia</taxon>
        <taxon>Cytophagales</taxon>
        <taxon>Microscillaceae</taxon>
        <taxon>Microscilla</taxon>
    </lineage>
</organism>